<dbReference type="EnsemblMetazoa" id="ACOM041941-RA">
    <property type="protein sequence ID" value="ACOM041941-PA.1"/>
    <property type="gene ID" value="ACOM041941"/>
</dbReference>
<accession>A0A8W7Q2F3</accession>
<sequence>MVSVAIPLMVRGIRQQGLHPLEWHQGGLERSRHHARHRFGRYSTSGRRVLSYTPNISDREMVFWASGGKMPRYRYSMPSLRSWPNACVSCTPCSICRKIIL</sequence>
<reference evidence="1" key="1">
    <citation type="submission" date="2022-08" db="UniProtKB">
        <authorList>
            <consortium name="EnsemblMetazoa"/>
        </authorList>
    </citation>
    <scope>IDENTIFICATION</scope>
</reference>
<proteinExistence type="predicted"/>
<dbReference type="Proteomes" id="UP000075882">
    <property type="component" value="Unassembled WGS sequence"/>
</dbReference>
<protein>
    <submittedName>
        <fullName evidence="1">Uncharacterized protein</fullName>
    </submittedName>
</protein>
<evidence type="ECO:0000313" key="1">
    <source>
        <dbReference type="EnsemblMetazoa" id="ACOM041941-PA.1"/>
    </source>
</evidence>
<organism evidence="1">
    <name type="scientific">Anopheles coluzzii</name>
    <name type="common">African malaria mosquito</name>
    <dbReference type="NCBI Taxonomy" id="1518534"/>
    <lineage>
        <taxon>Eukaryota</taxon>
        <taxon>Metazoa</taxon>
        <taxon>Ecdysozoa</taxon>
        <taxon>Arthropoda</taxon>
        <taxon>Hexapoda</taxon>
        <taxon>Insecta</taxon>
        <taxon>Pterygota</taxon>
        <taxon>Neoptera</taxon>
        <taxon>Endopterygota</taxon>
        <taxon>Diptera</taxon>
        <taxon>Nematocera</taxon>
        <taxon>Culicoidea</taxon>
        <taxon>Culicidae</taxon>
        <taxon>Anophelinae</taxon>
        <taxon>Anopheles</taxon>
    </lineage>
</organism>
<name>A0A8W7Q2F3_ANOCL</name>
<dbReference type="AlphaFoldDB" id="A0A8W7Q2F3"/>